<reference evidence="2 3" key="1">
    <citation type="journal article" date="2018" name="IMA Fungus">
        <title>IMA Genome-F 9: Draft genome sequence of Annulohypoxylon stygium, Aspergillus mulundensis, Berkeleyomyces basicola (syn. Thielaviopsis basicola), Ceratocystis smalleyi, two Cercospora beticola strains, Coleophoma cylindrospora, Fusarium fracticaudum, Phialophora cf. hyalina, and Morchella septimelata.</title>
        <authorList>
            <person name="Wingfield B.D."/>
            <person name="Bills G.F."/>
            <person name="Dong Y."/>
            <person name="Huang W."/>
            <person name="Nel W.J."/>
            <person name="Swalarsk-Parry B.S."/>
            <person name="Vaghefi N."/>
            <person name="Wilken P.M."/>
            <person name="An Z."/>
            <person name="de Beer Z.W."/>
            <person name="De Vos L."/>
            <person name="Chen L."/>
            <person name="Duong T.A."/>
            <person name="Gao Y."/>
            <person name="Hammerbacher A."/>
            <person name="Kikkert J.R."/>
            <person name="Li Y."/>
            <person name="Li H."/>
            <person name="Li K."/>
            <person name="Li Q."/>
            <person name="Liu X."/>
            <person name="Ma X."/>
            <person name="Naidoo K."/>
            <person name="Pethybridge S.J."/>
            <person name="Sun J."/>
            <person name="Steenkamp E.T."/>
            <person name="van der Nest M.A."/>
            <person name="van Wyk S."/>
            <person name="Wingfield M.J."/>
            <person name="Xiong C."/>
            <person name="Yue Q."/>
            <person name="Zhang X."/>
        </authorList>
    </citation>
    <scope>NUCLEOTIDE SEQUENCE [LARGE SCALE GENOMIC DNA]</scope>
    <source>
        <strain evidence="2 3">BP 5553</strain>
    </source>
</reference>
<evidence type="ECO:0000256" key="1">
    <source>
        <dbReference type="SAM" id="Phobius"/>
    </source>
</evidence>
<dbReference type="EMBL" id="NPIC01000017">
    <property type="protein sequence ID" value="RDL29921.1"/>
    <property type="molecule type" value="Genomic_DNA"/>
</dbReference>
<keyword evidence="1" id="KW-0472">Membrane</keyword>
<dbReference type="Gene3D" id="1.20.58.340">
    <property type="entry name" value="Magnesium transport protein CorA, transmembrane region"/>
    <property type="match status" value="1"/>
</dbReference>
<feature type="transmembrane region" description="Helical" evidence="1">
    <location>
        <begin position="159"/>
        <end position="181"/>
    </location>
</feature>
<sequence length="232" mass="25929">MFTRWIPSTGQNIILSFEPPDVLLQRLKDTDMGRNLQSPKLHDMVRQAMNVSETLSVAITTLSHSLSAHEKFVSERSLFLQGAFSNNAQGSSRVSKQITRKMNFYQHMLTSLKFRADANNERLRNETTLASNRVAQFDSRTLVQIGQAAQIDGANMKAIAFLTLEFLPPTFISAMLGTTLFNYTPGTEGKLGAWSISEHVGLYWATAVPISAAAVALWLHWHWMFPPGRTGE</sequence>
<proteinExistence type="predicted"/>
<name>A0A370T8W4_9HELO</name>
<evidence type="ECO:0000313" key="2">
    <source>
        <dbReference type="EMBL" id="RDL29921.1"/>
    </source>
</evidence>
<dbReference type="RefSeq" id="XP_031864611.1">
    <property type="nucleotide sequence ID" value="XM_032019171.1"/>
</dbReference>
<accession>A0A370T8W4</accession>
<dbReference type="AlphaFoldDB" id="A0A370T8W4"/>
<comment type="caution">
    <text evidence="2">The sequence shown here is derived from an EMBL/GenBank/DDBJ whole genome shotgun (WGS) entry which is preliminary data.</text>
</comment>
<dbReference type="GeneID" id="43603397"/>
<keyword evidence="1" id="KW-1133">Transmembrane helix</keyword>
<keyword evidence="3" id="KW-1185">Reference proteome</keyword>
<gene>
    <name evidence="2" type="ORF">BP5553_10548</name>
</gene>
<dbReference type="OrthoDB" id="2830640at2759"/>
<keyword evidence="1" id="KW-0812">Transmembrane</keyword>
<dbReference type="Proteomes" id="UP000254866">
    <property type="component" value="Unassembled WGS sequence"/>
</dbReference>
<organism evidence="2 3">
    <name type="scientific">Venustampulla echinocandica</name>
    <dbReference type="NCBI Taxonomy" id="2656787"/>
    <lineage>
        <taxon>Eukaryota</taxon>
        <taxon>Fungi</taxon>
        <taxon>Dikarya</taxon>
        <taxon>Ascomycota</taxon>
        <taxon>Pezizomycotina</taxon>
        <taxon>Leotiomycetes</taxon>
        <taxon>Helotiales</taxon>
        <taxon>Pleuroascaceae</taxon>
        <taxon>Venustampulla</taxon>
    </lineage>
</organism>
<protein>
    <submittedName>
        <fullName evidence="2">Uncharacterized protein</fullName>
    </submittedName>
</protein>
<evidence type="ECO:0000313" key="3">
    <source>
        <dbReference type="Proteomes" id="UP000254866"/>
    </source>
</evidence>
<dbReference type="STRING" id="2656787.A0A370T8W4"/>
<feature type="transmembrane region" description="Helical" evidence="1">
    <location>
        <begin position="201"/>
        <end position="219"/>
    </location>
</feature>